<comment type="subcellular location">
    <subcellularLocation>
        <location evidence="6">Cytoplasm</location>
    </subcellularLocation>
</comment>
<keyword evidence="6" id="KW-0963">Cytoplasm</keyword>
<evidence type="ECO:0000313" key="8">
    <source>
        <dbReference type="Proteomes" id="UP000011815"/>
    </source>
</evidence>
<feature type="binding site" evidence="6">
    <location>
        <position position="100"/>
    </location>
    <ligand>
        <name>S-adenosyl-L-methionine</name>
        <dbReference type="ChEBI" id="CHEBI:59789"/>
    </ligand>
</feature>
<dbReference type="AlphaFoldDB" id="M4ZST1"/>
<feature type="binding site" evidence="6">
    <location>
        <position position="56"/>
    </location>
    <ligand>
        <name>S-adenosyl-L-methionine</name>
        <dbReference type="ChEBI" id="CHEBI:59789"/>
    </ligand>
</feature>
<feature type="binding site" evidence="6">
    <location>
        <position position="107"/>
    </location>
    <ligand>
        <name>S-adenosyl-L-methionine</name>
        <dbReference type="ChEBI" id="CHEBI:59789"/>
    </ligand>
</feature>
<name>M4ZST1_9FLAO</name>
<evidence type="ECO:0000256" key="5">
    <source>
        <dbReference type="ARBA" id="ARBA00022691"/>
    </source>
</evidence>
<keyword evidence="4 6" id="KW-0808">Transferase</keyword>
<protein>
    <recommendedName>
        <fullName evidence="6">Ribosomal RNA small subunit methyltransferase H</fullName>
        <ecNumber evidence="6">2.1.1.199</ecNumber>
    </recommendedName>
    <alternativeName>
        <fullName evidence="6">16S rRNA m(4)C1402 methyltransferase</fullName>
    </alternativeName>
    <alternativeName>
        <fullName evidence="6">rRNA (cytosine-N(4)-)-methyltransferase RsmH</fullName>
    </alternativeName>
</protein>
<gene>
    <name evidence="7" type="primary">mraW</name>
    <name evidence="6" type="synonym">rsmH</name>
    <name evidence="7" type="ORF">BPAA_251</name>
</gene>
<evidence type="ECO:0000256" key="4">
    <source>
        <dbReference type="ARBA" id="ARBA00022679"/>
    </source>
</evidence>
<dbReference type="InterPro" id="IPR023397">
    <property type="entry name" value="SAM-dep_MeTrfase_MraW_recog"/>
</dbReference>
<comment type="function">
    <text evidence="6">Specifically methylates the N4 position of cytidine in position 1402 (C1402) of 16S rRNA.</text>
</comment>
<sequence>MNFKYNHHEPVLLEESIENLITNPNGIYVDTTFGGGGHSDAILKKLNQKGTLIALDQDQESIKRNWIIDKRFHLFHNNFIHIRDILNQNRIDKVSGILVDLGISSLQIDNPTRGFSNQSNCILDMRMNQKSLYSAQHVLNECSKQELFHIFYEYGEFKNARKIAEKILKTRLKKNIKTALDLVHIFFIKGSFKKRKRFFARLFQSIRIEVNNEINVLKDFLLESSKILLTGGRIVVISYHSIEDRIIKYFFKKGIIIDKINFKTLPFRMIHKKVIRPSFQEIINNPRSRSARLRIAEKI</sequence>
<dbReference type="InterPro" id="IPR029063">
    <property type="entry name" value="SAM-dependent_MTases_sf"/>
</dbReference>
<dbReference type="InterPro" id="IPR002903">
    <property type="entry name" value="RsmH"/>
</dbReference>
<dbReference type="GO" id="GO:0070475">
    <property type="term" value="P:rRNA base methylation"/>
    <property type="evidence" value="ECO:0007669"/>
    <property type="project" value="UniProtKB-UniRule"/>
</dbReference>
<dbReference type="PIRSF" id="PIRSF004486">
    <property type="entry name" value="MraW"/>
    <property type="match status" value="1"/>
</dbReference>
<dbReference type="Pfam" id="PF01795">
    <property type="entry name" value="Methyltransf_5"/>
    <property type="match status" value="1"/>
</dbReference>
<dbReference type="Gene3D" id="1.10.150.170">
    <property type="entry name" value="Putative methyltransferase TM0872, insert domain"/>
    <property type="match status" value="1"/>
</dbReference>
<dbReference type="eggNOG" id="COG0275">
    <property type="taxonomic scope" value="Bacteria"/>
</dbReference>
<dbReference type="GO" id="GO:0005737">
    <property type="term" value="C:cytoplasm"/>
    <property type="evidence" value="ECO:0007669"/>
    <property type="project" value="UniProtKB-SubCell"/>
</dbReference>
<feature type="binding site" evidence="6">
    <location>
        <position position="79"/>
    </location>
    <ligand>
        <name>S-adenosyl-L-methionine</name>
        <dbReference type="ChEBI" id="CHEBI:59789"/>
    </ligand>
</feature>
<comment type="catalytic activity">
    <reaction evidence="6">
        <text>cytidine(1402) in 16S rRNA + S-adenosyl-L-methionine = N(4)-methylcytidine(1402) in 16S rRNA + S-adenosyl-L-homocysteine + H(+)</text>
        <dbReference type="Rhea" id="RHEA:42928"/>
        <dbReference type="Rhea" id="RHEA-COMP:10286"/>
        <dbReference type="Rhea" id="RHEA-COMP:10287"/>
        <dbReference type="ChEBI" id="CHEBI:15378"/>
        <dbReference type="ChEBI" id="CHEBI:57856"/>
        <dbReference type="ChEBI" id="CHEBI:59789"/>
        <dbReference type="ChEBI" id="CHEBI:74506"/>
        <dbReference type="ChEBI" id="CHEBI:82748"/>
        <dbReference type="EC" id="2.1.1.199"/>
    </reaction>
</comment>
<keyword evidence="5 6" id="KW-0949">S-adenosyl-L-methionine</keyword>
<dbReference type="EC" id="2.1.1.199" evidence="6"/>
<dbReference type="EMBL" id="AP012548">
    <property type="protein sequence ID" value="BAM99546.1"/>
    <property type="molecule type" value="Genomic_DNA"/>
</dbReference>
<reference evidence="7 8" key="1">
    <citation type="journal article" date="2013" name="Biol. Lett.">
        <title>Maintenance of essential amino acid synthesis pathways in the Blattabacterium cuenoti symbiont of a wood-feeding cockroach.</title>
        <authorList>
            <person name="Tokuda G."/>
            <person name="Elbourne L.D.H."/>
            <person name="Kinjo Y."/>
            <person name="Saitoh S."/>
            <person name="Sabree Z."/>
            <person name="Hojo M."/>
            <person name="Yamada A."/>
            <person name="Hayashi Y."/>
            <person name="Shigenobu S."/>
            <person name="Bandi C."/>
            <person name="Paulsen I.T."/>
            <person name="Watanabe H."/>
            <person name="Lo N."/>
        </authorList>
    </citation>
    <scope>NUCLEOTIDE SEQUENCE [LARGE SCALE GENOMIC DNA]</scope>
    <source>
        <strain evidence="7 8">BPAA</strain>
    </source>
</reference>
<evidence type="ECO:0000256" key="3">
    <source>
        <dbReference type="ARBA" id="ARBA00022603"/>
    </source>
</evidence>
<evidence type="ECO:0000256" key="1">
    <source>
        <dbReference type="ARBA" id="ARBA00010396"/>
    </source>
</evidence>
<dbReference type="PANTHER" id="PTHR11265">
    <property type="entry name" value="S-ADENOSYL-METHYLTRANSFERASE MRAW"/>
    <property type="match status" value="1"/>
</dbReference>
<evidence type="ECO:0000256" key="6">
    <source>
        <dbReference type="HAMAP-Rule" id="MF_01007"/>
    </source>
</evidence>
<dbReference type="Gene3D" id="3.40.50.150">
    <property type="entry name" value="Vaccinia Virus protein VP39"/>
    <property type="match status" value="1"/>
</dbReference>
<dbReference type="STRING" id="1229512.BPAA_251"/>
<dbReference type="HOGENOM" id="CLU_038422_2_0_10"/>
<feature type="binding site" evidence="6">
    <location>
        <begin position="36"/>
        <end position="38"/>
    </location>
    <ligand>
        <name>S-adenosyl-L-methionine</name>
        <dbReference type="ChEBI" id="CHEBI:59789"/>
    </ligand>
</feature>
<keyword evidence="3 6" id="KW-0489">Methyltransferase</keyword>
<evidence type="ECO:0000313" key="7">
    <source>
        <dbReference type="EMBL" id="BAM99546.1"/>
    </source>
</evidence>
<dbReference type="HAMAP" id="MF_01007">
    <property type="entry name" value="16SrRNA_methyltr_H"/>
    <property type="match status" value="1"/>
</dbReference>
<evidence type="ECO:0000256" key="2">
    <source>
        <dbReference type="ARBA" id="ARBA00022552"/>
    </source>
</evidence>
<dbReference type="PANTHER" id="PTHR11265:SF0">
    <property type="entry name" value="12S RRNA N4-METHYLCYTIDINE METHYLTRANSFERASE"/>
    <property type="match status" value="1"/>
</dbReference>
<dbReference type="NCBIfam" id="TIGR00006">
    <property type="entry name" value="16S rRNA (cytosine(1402)-N(4))-methyltransferase RsmH"/>
    <property type="match status" value="1"/>
</dbReference>
<dbReference type="RefSeq" id="WP_015429865.1">
    <property type="nucleotide sequence ID" value="NC_020510.1"/>
</dbReference>
<comment type="similarity">
    <text evidence="1 6">Belongs to the methyltransferase superfamily. RsmH family.</text>
</comment>
<dbReference type="KEGG" id="blp:BPAA_251"/>
<dbReference type="PATRIC" id="fig|1229512.3.peg.247"/>
<keyword evidence="2 6" id="KW-0698">rRNA processing</keyword>
<dbReference type="Proteomes" id="UP000011815">
    <property type="component" value="Chromosome"/>
</dbReference>
<accession>M4ZST1</accession>
<dbReference type="SUPFAM" id="SSF81799">
    <property type="entry name" value="Putative methyltransferase TM0872, insert domain"/>
    <property type="match status" value="1"/>
</dbReference>
<organism evidence="7 8">
    <name type="scientific">Blattabacterium cuenoti BPAA</name>
    <dbReference type="NCBI Taxonomy" id="1229512"/>
    <lineage>
        <taxon>Bacteria</taxon>
        <taxon>Pseudomonadati</taxon>
        <taxon>Bacteroidota</taxon>
        <taxon>Flavobacteriia</taxon>
        <taxon>Flavobacteriales</taxon>
        <taxon>Blattabacteriaceae</taxon>
        <taxon>Blattabacterium</taxon>
    </lineage>
</organism>
<dbReference type="GO" id="GO:0071424">
    <property type="term" value="F:rRNA (cytosine-N4-)-methyltransferase activity"/>
    <property type="evidence" value="ECO:0007669"/>
    <property type="project" value="UniProtKB-UniRule"/>
</dbReference>
<dbReference type="SUPFAM" id="SSF53335">
    <property type="entry name" value="S-adenosyl-L-methionine-dependent methyltransferases"/>
    <property type="match status" value="1"/>
</dbReference>
<proteinExistence type="inferred from homology"/>